<reference evidence="5" key="1">
    <citation type="submission" date="2020-10" db="EMBL/GenBank/DDBJ databases">
        <authorList>
            <person name="Gilroy R."/>
        </authorList>
    </citation>
    <scope>NUCLEOTIDE SEQUENCE</scope>
    <source>
        <strain evidence="5">18911</strain>
    </source>
</reference>
<evidence type="ECO:0000256" key="2">
    <source>
        <dbReference type="ARBA" id="ARBA00023172"/>
    </source>
</evidence>
<dbReference type="PANTHER" id="PTHR33991:SF1">
    <property type="entry name" value="DNA REPAIR PROTEIN RECO"/>
    <property type="match status" value="1"/>
</dbReference>
<dbReference type="InterPro" id="IPR022572">
    <property type="entry name" value="DNA_rep/recomb_RecO_N"/>
</dbReference>
<evidence type="ECO:0000256" key="1">
    <source>
        <dbReference type="ARBA" id="ARBA00022763"/>
    </source>
</evidence>
<comment type="caution">
    <text evidence="5">The sequence shown here is derived from an EMBL/GenBank/DDBJ whole genome shotgun (WGS) entry which is preliminary data.</text>
</comment>
<feature type="domain" description="DNA replication/recombination mediator RecO N-terminal" evidence="4">
    <location>
        <begin position="2"/>
        <end position="74"/>
    </location>
</feature>
<dbReference type="Proteomes" id="UP000824094">
    <property type="component" value="Unassembled WGS sequence"/>
</dbReference>
<dbReference type="AlphaFoldDB" id="A0A9D1SHD9"/>
<reference evidence="5" key="2">
    <citation type="journal article" date="2021" name="PeerJ">
        <title>Extensive microbial diversity within the chicken gut microbiome revealed by metagenomics and culture.</title>
        <authorList>
            <person name="Gilroy R."/>
            <person name="Ravi A."/>
            <person name="Getino M."/>
            <person name="Pursley I."/>
            <person name="Horton D.L."/>
            <person name="Alikhan N.F."/>
            <person name="Baker D."/>
            <person name="Gharbi K."/>
            <person name="Hall N."/>
            <person name="Watson M."/>
            <person name="Adriaenssens E.M."/>
            <person name="Foster-Nyarko E."/>
            <person name="Jarju S."/>
            <person name="Secka A."/>
            <person name="Antonio M."/>
            <person name="Oren A."/>
            <person name="Chaudhuri R.R."/>
            <person name="La Ragione R."/>
            <person name="Hildebrand F."/>
            <person name="Pallen M.J."/>
        </authorList>
    </citation>
    <scope>NUCLEOTIDE SEQUENCE</scope>
    <source>
        <strain evidence="5">18911</strain>
    </source>
</reference>
<dbReference type="InterPro" id="IPR012340">
    <property type="entry name" value="NA-bd_OB-fold"/>
</dbReference>
<dbReference type="Gene3D" id="2.40.50.140">
    <property type="entry name" value="Nucleic acid-binding proteins"/>
    <property type="match status" value="1"/>
</dbReference>
<evidence type="ECO:0000256" key="3">
    <source>
        <dbReference type="ARBA" id="ARBA00023204"/>
    </source>
</evidence>
<keyword evidence="2" id="KW-0233">DNA recombination</keyword>
<accession>A0A9D1SHD9</accession>
<dbReference type="Pfam" id="PF11967">
    <property type="entry name" value="RecO_N"/>
    <property type="match status" value="1"/>
</dbReference>
<dbReference type="InterPro" id="IPR003717">
    <property type="entry name" value="RecO"/>
</dbReference>
<proteinExistence type="predicted"/>
<dbReference type="EMBL" id="DVNF01000115">
    <property type="protein sequence ID" value="HIU60514.1"/>
    <property type="molecule type" value="Genomic_DNA"/>
</dbReference>
<dbReference type="GO" id="GO:0006310">
    <property type="term" value="P:DNA recombination"/>
    <property type="evidence" value="ECO:0007669"/>
    <property type="project" value="UniProtKB-KW"/>
</dbReference>
<organism evidence="5 6">
    <name type="scientific">Candidatus Stercoripulliclostridium merdigallinarum</name>
    <dbReference type="NCBI Taxonomy" id="2840951"/>
    <lineage>
        <taxon>Bacteria</taxon>
        <taxon>Bacillati</taxon>
        <taxon>Bacillota</taxon>
        <taxon>Clostridia</taxon>
        <taxon>Eubacteriales</taxon>
        <taxon>Candidatus Stercoripulliclostridium</taxon>
    </lineage>
</organism>
<dbReference type="GO" id="GO:0006302">
    <property type="term" value="P:double-strand break repair"/>
    <property type="evidence" value="ECO:0007669"/>
    <property type="project" value="TreeGrafter"/>
</dbReference>
<evidence type="ECO:0000259" key="4">
    <source>
        <dbReference type="Pfam" id="PF11967"/>
    </source>
</evidence>
<keyword evidence="1" id="KW-0227">DNA damage</keyword>
<evidence type="ECO:0000313" key="6">
    <source>
        <dbReference type="Proteomes" id="UP000824094"/>
    </source>
</evidence>
<dbReference type="NCBIfam" id="TIGR00613">
    <property type="entry name" value="reco"/>
    <property type="match status" value="1"/>
</dbReference>
<evidence type="ECO:0000313" key="5">
    <source>
        <dbReference type="EMBL" id="HIU60514.1"/>
    </source>
</evidence>
<sequence>MKAICLNALDWKEADKLLILLTAENGKIVSRIRAVKNPKSKLKAGAAPNCYAEYTLHEQGGTSIVTGVEVIEQFFGTWTDPVKNLAAAVVTEALERVTAEGVAADSEFAIGLRALFGINYGEGIPYVYLLRFLTELLSETGIDKDEYILPGHVKSLINAVMNAGEDELGCLDYSPSEVVAAVQWTGRLFRVAGEELKTLELLKQ</sequence>
<name>A0A9D1SHD9_9FIRM</name>
<dbReference type="PANTHER" id="PTHR33991">
    <property type="entry name" value="DNA REPAIR PROTEIN RECO"/>
    <property type="match status" value="1"/>
</dbReference>
<keyword evidence="3" id="KW-0234">DNA repair</keyword>
<dbReference type="SUPFAM" id="SSF50249">
    <property type="entry name" value="Nucleic acid-binding proteins"/>
    <property type="match status" value="1"/>
</dbReference>
<gene>
    <name evidence="5" type="primary">recO</name>
    <name evidence="5" type="ORF">IAB05_03860</name>
</gene>
<protein>
    <submittedName>
        <fullName evidence="5">DNA repair protein RecO</fullName>
    </submittedName>
</protein>
<dbReference type="GO" id="GO:0043590">
    <property type="term" value="C:bacterial nucleoid"/>
    <property type="evidence" value="ECO:0007669"/>
    <property type="project" value="TreeGrafter"/>
</dbReference>